<keyword evidence="2" id="KW-0472">Membrane</keyword>
<name>A0A841FXT3_9ACTN</name>
<keyword evidence="2" id="KW-1133">Transmembrane helix</keyword>
<evidence type="ECO:0000256" key="2">
    <source>
        <dbReference type="SAM" id="Phobius"/>
    </source>
</evidence>
<accession>A0A841FXT3</accession>
<feature type="transmembrane region" description="Helical" evidence="2">
    <location>
        <begin position="43"/>
        <end position="62"/>
    </location>
</feature>
<proteinExistence type="predicted"/>
<dbReference type="EMBL" id="JACHGT010000017">
    <property type="protein sequence ID" value="MBB6038528.1"/>
    <property type="molecule type" value="Genomic_DNA"/>
</dbReference>
<evidence type="ECO:0000256" key="1">
    <source>
        <dbReference type="SAM" id="MobiDB-lite"/>
    </source>
</evidence>
<dbReference type="RefSeq" id="WP_184791322.1">
    <property type="nucleotide sequence ID" value="NZ_BONT01000069.1"/>
</dbReference>
<reference evidence="3 4" key="1">
    <citation type="submission" date="2020-08" db="EMBL/GenBank/DDBJ databases">
        <title>Genomic Encyclopedia of Type Strains, Phase IV (KMG-IV): sequencing the most valuable type-strain genomes for metagenomic binning, comparative biology and taxonomic classification.</title>
        <authorList>
            <person name="Goeker M."/>
        </authorList>
    </citation>
    <scope>NUCLEOTIDE SEQUENCE [LARGE SCALE GENOMIC DNA]</scope>
    <source>
        <strain evidence="3 4">YIM 65646</strain>
    </source>
</reference>
<protein>
    <submittedName>
        <fullName evidence="3">Uncharacterized protein</fullName>
    </submittedName>
</protein>
<dbReference type="Proteomes" id="UP000548476">
    <property type="component" value="Unassembled WGS sequence"/>
</dbReference>
<keyword evidence="2" id="KW-0812">Transmembrane</keyword>
<evidence type="ECO:0000313" key="3">
    <source>
        <dbReference type="EMBL" id="MBB6038528.1"/>
    </source>
</evidence>
<organism evidence="3 4">
    <name type="scientific">Phytomonospora endophytica</name>
    <dbReference type="NCBI Taxonomy" id="714109"/>
    <lineage>
        <taxon>Bacteria</taxon>
        <taxon>Bacillati</taxon>
        <taxon>Actinomycetota</taxon>
        <taxon>Actinomycetes</taxon>
        <taxon>Micromonosporales</taxon>
        <taxon>Micromonosporaceae</taxon>
        <taxon>Phytomonospora</taxon>
    </lineage>
</organism>
<keyword evidence="4" id="KW-1185">Reference proteome</keyword>
<comment type="caution">
    <text evidence="3">The sequence shown here is derived from an EMBL/GenBank/DDBJ whole genome shotgun (WGS) entry which is preliminary data.</text>
</comment>
<gene>
    <name evidence="3" type="ORF">HNR73_006414</name>
</gene>
<dbReference type="AlphaFoldDB" id="A0A841FXT3"/>
<evidence type="ECO:0000313" key="4">
    <source>
        <dbReference type="Proteomes" id="UP000548476"/>
    </source>
</evidence>
<sequence>MDATSSPAHHGGHATESSPSGFDVPETPGIDGIWTSGVHLPRWVANTGLIALALLVASGMFVHAARGILFTPDAAATAFFTALAERDTAPANGIRTDLITDDTYQPPADPTVETVHPITPDLALVVVGFDLAGTRWRTELTAARTHFWGPWTITPPSSRVTITWPPHTTGLLATVNGTALQAGERLLPGVYTVGTAEHDTFTAAGEVPLVVSGTAESVTVAPPITPRTDLAPRLSTLVDTYLDDCAAGAGDEATVVPGCPLRLEAGLPWPEHISWRIDAYPELALTIGELKALEVTTLTPGRATATFEQDGEAKTHSIALSPGGWVELTAGRMVWHRDNLAYVSE</sequence>
<feature type="region of interest" description="Disordered" evidence="1">
    <location>
        <begin position="1"/>
        <end position="26"/>
    </location>
</feature>